<dbReference type="OrthoDB" id="9793944at2"/>
<dbReference type="InterPro" id="IPR016166">
    <property type="entry name" value="FAD-bd_PCMH"/>
</dbReference>
<dbReference type="AlphaFoldDB" id="A0A1H9HKU3"/>
<dbReference type="SUPFAM" id="SSF55447">
    <property type="entry name" value="CO dehydrogenase flavoprotein C-terminal domain-like"/>
    <property type="match status" value="1"/>
</dbReference>
<dbReference type="Gene3D" id="3.30.43.10">
    <property type="entry name" value="Uridine Diphospho-n-acetylenolpyruvylglucosamine Reductase, domain 2"/>
    <property type="match status" value="1"/>
</dbReference>
<dbReference type="Pfam" id="PF00941">
    <property type="entry name" value="FAD_binding_5"/>
    <property type="match status" value="1"/>
</dbReference>
<feature type="domain" description="FAD-binding PCMH-type" evidence="4">
    <location>
        <begin position="1"/>
        <end position="170"/>
    </location>
</feature>
<accession>A0A1H9HKU3</accession>
<dbReference type="InterPro" id="IPR036318">
    <property type="entry name" value="FAD-bd_PCMH-like_sf"/>
</dbReference>
<dbReference type="SUPFAM" id="SSF56176">
    <property type="entry name" value="FAD-binding/transporter-associated domain-like"/>
    <property type="match status" value="1"/>
</dbReference>
<reference evidence="5 6" key="1">
    <citation type="submission" date="2016-10" db="EMBL/GenBank/DDBJ databases">
        <authorList>
            <person name="de Groot N.N."/>
        </authorList>
    </citation>
    <scope>NUCLEOTIDE SEQUENCE [LARGE SCALE GENOMIC DNA]</scope>
    <source>
        <strain evidence="5 6">A52C2</strain>
    </source>
</reference>
<dbReference type="GO" id="GO:0071949">
    <property type="term" value="F:FAD binding"/>
    <property type="evidence" value="ECO:0007669"/>
    <property type="project" value="InterPro"/>
</dbReference>
<dbReference type="EMBL" id="FOFG01000006">
    <property type="protein sequence ID" value="SEQ62866.1"/>
    <property type="molecule type" value="Genomic_DNA"/>
</dbReference>
<dbReference type="PROSITE" id="PS51387">
    <property type="entry name" value="FAD_PCMH"/>
    <property type="match status" value="1"/>
</dbReference>
<dbReference type="Gene3D" id="3.30.390.50">
    <property type="entry name" value="CO dehydrogenase flavoprotein, C-terminal domain"/>
    <property type="match status" value="1"/>
</dbReference>
<dbReference type="InterPro" id="IPR005107">
    <property type="entry name" value="CO_DH_flav_C"/>
</dbReference>
<dbReference type="GO" id="GO:0016491">
    <property type="term" value="F:oxidoreductase activity"/>
    <property type="evidence" value="ECO:0007669"/>
    <property type="project" value="UniProtKB-KW"/>
</dbReference>
<evidence type="ECO:0000313" key="6">
    <source>
        <dbReference type="Proteomes" id="UP000199647"/>
    </source>
</evidence>
<sequence length="272" mass="28371">MYPTTYHRPSSLAEASRLFAEAGDAAYISGGHTLLPAMKTRLAAPENLIDLRHVPELRGIEVTSENVSIGAGTTHHAVSQSGAIRQAIPTLAAMAGTIGDAAVRTLGTIGGSVANNDPAADYPAAVLALSGTIITDRRTIPADAFFRGLYETALEEGEIVTRLSFRLPEAAGYAKFRNPASRYPMAGVFIARHRGGEVRVAVTGAGNDGVFRVPEMEAALARDFSAGALKGITVSPAAMLSDIHGTAAYRANLVGVMARRAMENLGSAVAID</sequence>
<dbReference type="Gene3D" id="3.30.465.10">
    <property type="match status" value="1"/>
</dbReference>
<evidence type="ECO:0000256" key="2">
    <source>
        <dbReference type="ARBA" id="ARBA00022827"/>
    </source>
</evidence>
<keyword evidence="6" id="KW-1185">Reference proteome</keyword>
<keyword evidence="3" id="KW-0560">Oxidoreductase</keyword>
<protein>
    <submittedName>
        <fullName evidence="5">Carbon-monoxide dehydrogenase medium subunit</fullName>
    </submittedName>
</protein>
<dbReference type="Proteomes" id="UP000199647">
    <property type="component" value="Unassembled WGS sequence"/>
</dbReference>
<evidence type="ECO:0000256" key="3">
    <source>
        <dbReference type="ARBA" id="ARBA00023002"/>
    </source>
</evidence>
<dbReference type="SMART" id="SM01092">
    <property type="entry name" value="CO_deh_flav_C"/>
    <property type="match status" value="1"/>
</dbReference>
<dbReference type="PANTHER" id="PTHR42659">
    <property type="entry name" value="XANTHINE DEHYDROGENASE SUBUNIT C-RELATED"/>
    <property type="match status" value="1"/>
</dbReference>
<evidence type="ECO:0000256" key="1">
    <source>
        <dbReference type="ARBA" id="ARBA00022630"/>
    </source>
</evidence>
<dbReference type="InterPro" id="IPR036683">
    <property type="entry name" value="CO_DH_flav_C_dom_sf"/>
</dbReference>
<dbReference type="InterPro" id="IPR051312">
    <property type="entry name" value="Diverse_Substr_Oxidored"/>
</dbReference>
<keyword evidence="1" id="KW-0285">Flavoprotein</keyword>
<dbReference type="STRING" id="1855383.SAMN05216548_10670"/>
<dbReference type="InterPro" id="IPR002346">
    <property type="entry name" value="Mopterin_DH_FAD-bd"/>
</dbReference>
<evidence type="ECO:0000313" key="5">
    <source>
        <dbReference type="EMBL" id="SEQ62866.1"/>
    </source>
</evidence>
<name>A0A1H9HKU3_9HYPH</name>
<gene>
    <name evidence="5" type="ORF">SAMN05216548_10670</name>
</gene>
<evidence type="ECO:0000259" key="4">
    <source>
        <dbReference type="PROSITE" id="PS51387"/>
    </source>
</evidence>
<organism evidence="5 6">
    <name type="scientific">Faunimonas pinastri</name>
    <dbReference type="NCBI Taxonomy" id="1855383"/>
    <lineage>
        <taxon>Bacteria</taxon>
        <taxon>Pseudomonadati</taxon>
        <taxon>Pseudomonadota</taxon>
        <taxon>Alphaproteobacteria</taxon>
        <taxon>Hyphomicrobiales</taxon>
        <taxon>Afifellaceae</taxon>
        <taxon>Faunimonas</taxon>
    </lineage>
</organism>
<dbReference type="InterPro" id="IPR016169">
    <property type="entry name" value="FAD-bd_PCMH_sub2"/>
</dbReference>
<dbReference type="InterPro" id="IPR016167">
    <property type="entry name" value="FAD-bd_PCMH_sub1"/>
</dbReference>
<keyword evidence="2" id="KW-0274">FAD</keyword>
<dbReference type="PANTHER" id="PTHR42659:SF2">
    <property type="entry name" value="XANTHINE DEHYDROGENASE SUBUNIT C-RELATED"/>
    <property type="match status" value="1"/>
</dbReference>
<proteinExistence type="predicted"/>
<dbReference type="RefSeq" id="WP_092496440.1">
    <property type="nucleotide sequence ID" value="NZ_FOFG01000006.1"/>
</dbReference>